<evidence type="ECO:0000256" key="8">
    <source>
        <dbReference type="ARBA" id="ARBA00023136"/>
    </source>
</evidence>
<evidence type="ECO:0000313" key="13">
    <source>
        <dbReference type="EMBL" id="GAA4647747.1"/>
    </source>
</evidence>
<dbReference type="InterPro" id="IPR003691">
    <property type="entry name" value="FluC"/>
</dbReference>
<keyword evidence="7 12" id="KW-0406">Ion transport</keyword>
<organism evidence="13 14">
    <name type="scientific">Kistimonas scapharcae</name>
    <dbReference type="NCBI Taxonomy" id="1036133"/>
    <lineage>
        <taxon>Bacteria</taxon>
        <taxon>Pseudomonadati</taxon>
        <taxon>Pseudomonadota</taxon>
        <taxon>Gammaproteobacteria</taxon>
        <taxon>Oceanospirillales</taxon>
        <taxon>Endozoicomonadaceae</taxon>
        <taxon>Kistimonas</taxon>
    </lineage>
</organism>
<keyword evidence="8 12" id="KW-0472">Membrane</keyword>
<dbReference type="HAMAP" id="MF_00454">
    <property type="entry name" value="FluC"/>
    <property type="match status" value="1"/>
</dbReference>
<evidence type="ECO:0000256" key="4">
    <source>
        <dbReference type="ARBA" id="ARBA00022692"/>
    </source>
</evidence>
<dbReference type="Proteomes" id="UP001500604">
    <property type="component" value="Unassembled WGS sequence"/>
</dbReference>
<feature type="transmembrane region" description="Helical" evidence="12">
    <location>
        <begin position="40"/>
        <end position="60"/>
    </location>
</feature>
<evidence type="ECO:0000256" key="12">
    <source>
        <dbReference type="HAMAP-Rule" id="MF_00454"/>
    </source>
</evidence>
<name>A0ABP8UYZ1_9GAMM</name>
<dbReference type="PANTHER" id="PTHR28259:SF1">
    <property type="entry name" value="FLUORIDE EXPORT PROTEIN 1-RELATED"/>
    <property type="match status" value="1"/>
</dbReference>
<feature type="transmembrane region" description="Helical" evidence="12">
    <location>
        <begin position="7"/>
        <end position="28"/>
    </location>
</feature>
<evidence type="ECO:0000256" key="10">
    <source>
        <dbReference type="ARBA" id="ARBA00035120"/>
    </source>
</evidence>
<keyword evidence="5 12" id="KW-1133">Transmembrane helix</keyword>
<dbReference type="Pfam" id="PF02537">
    <property type="entry name" value="CRCB"/>
    <property type="match status" value="1"/>
</dbReference>
<keyword evidence="4 12" id="KW-0812">Transmembrane</keyword>
<evidence type="ECO:0000256" key="1">
    <source>
        <dbReference type="ARBA" id="ARBA00004651"/>
    </source>
</evidence>
<comment type="function">
    <text evidence="12">Fluoride-specific ion channel. Important for reducing fluoride concentration in the cell, thus reducing its toxicity.</text>
</comment>
<reference evidence="14" key="1">
    <citation type="journal article" date="2019" name="Int. J. Syst. Evol. Microbiol.">
        <title>The Global Catalogue of Microorganisms (GCM) 10K type strain sequencing project: providing services to taxonomists for standard genome sequencing and annotation.</title>
        <authorList>
            <consortium name="The Broad Institute Genomics Platform"/>
            <consortium name="The Broad Institute Genome Sequencing Center for Infectious Disease"/>
            <person name="Wu L."/>
            <person name="Ma J."/>
        </authorList>
    </citation>
    <scope>NUCLEOTIDE SEQUENCE [LARGE SCALE GENOMIC DNA]</scope>
    <source>
        <strain evidence="14">JCM 17805</strain>
    </source>
</reference>
<protein>
    <recommendedName>
        <fullName evidence="12">Fluoride-specific ion channel FluC</fullName>
    </recommendedName>
</protein>
<keyword evidence="6 12" id="KW-0915">Sodium</keyword>
<keyword evidence="3" id="KW-0997">Cell inner membrane</keyword>
<evidence type="ECO:0000313" key="14">
    <source>
        <dbReference type="Proteomes" id="UP001500604"/>
    </source>
</evidence>
<dbReference type="EMBL" id="BAABFL010000001">
    <property type="protein sequence ID" value="GAA4647747.1"/>
    <property type="molecule type" value="Genomic_DNA"/>
</dbReference>
<evidence type="ECO:0000256" key="5">
    <source>
        <dbReference type="ARBA" id="ARBA00022989"/>
    </source>
</evidence>
<evidence type="ECO:0000256" key="7">
    <source>
        <dbReference type="ARBA" id="ARBA00023065"/>
    </source>
</evidence>
<feature type="transmembrane region" description="Helical" evidence="12">
    <location>
        <begin position="104"/>
        <end position="125"/>
    </location>
</feature>
<proteinExistence type="inferred from homology"/>
<dbReference type="PANTHER" id="PTHR28259">
    <property type="entry name" value="FLUORIDE EXPORT PROTEIN 1-RELATED"/>
    <property type="match status" value="1"/>
</dbReference>
<comment type="caution">
    <text evidence="13">The sequence shown here is derived from an EMBL/GenBank/DDBJ whole genome shotgun (WGS) entry which is preliminary data.</text>
</comment>
<evidence type="ECO:0000256" key="9">
    <source>
        <dbReference type="ARBA" id="ARBA00023303"/>
    </source>
</evidence>
<evidence type="ECO:0000256" key="2">
    <source>
        <dbReference type="ARBA" id="ARBA00022475"/>
    </source>
</evidence>
<accession>A0ABP8UYZ1</accession>
<keyword evidence="14" id="KW-1185">Reference proteome</keyword>
<keyword evidence="9 12" id="KW-0407">Ion channel</keyword>
<feature type="transmembrane region" description="Helical" evidence="12">
    <location>
        <begin position="72"/>
        <end position="92"/>
    </location>
</feature>
<keyword evidence="2 12" id="KW-1003">Cell membrane</keyword>
<evidence type="ECO:0000256" key="3">
    <source>
        <dbReference type="ARBA" id="ARBA00022519"/>
    </source>
</evidence>
<keyword evidence="12" id="KW-0813">Transport</keyword>
<feature type="binding site" evidence="12">
    <location>
        <position position="82"/>
    </location>
    <ligand>
        <name>Na(+)</name>
        <dbReference type="ChEBI" id="CHEBI:29101"/>
        <note>structural</note>
    </ligand>
</feature>
<feature type="binding site" evidence="12">
    <location>
        <position position="79"/>
    </location>
    <ligand>
        <name>Na(+)</name>
        <dbReference type="ChEBI" id="CHEBI:29101"/>
        <note>structural</note>
    </ligand>
</feature>
<comment type="catalytic activity">
    <reaction evidence="11">
        <text>fluoride(in) = fluoride(out)</text>
        <dbReference type="Rhea" id="RHEA:76159"/>
        <dbReference type="ChEBI" id="CHEBI:17051"/>
    </reaction>
    <physiologicalReaction direction="left-to-right" evidence="11">
        <dbReference type="Rhea" id="RHEA:76160"/>
    </physiologicalReaction>
</comment>
<keyword evidence="12" id="KW-0479">Metal-binding</keyword>
<sequence length="130" mass="13888">MFLWFEWIAIALGGALGAVSRALIYLGFAELGQAKLFPVPTLVANIIGSFIIGVTYYALVEQASLPPIWRQFIMVGFLGALTTFSTFSLDAFRLIQDGDPVGAIAYMLTSVAGCLLATWAGYALAGKVFA</sequence>
<comment type="activity regulation">
    <text evidence="12">Na(+) is not transported, but it plays an essential structural role and its presence is essential for fluoride channel function.</text>
</comment>
<comment type="subcellular location">
    <subcellularLocation>
        <location evidence="1 12">Cell membrane</location>
        <topology evidence="1 12">Multi-pass membrane protein</topology>
    </subcellularLocation>
</comment>
<dbReference type="RefSeq" id="WP_345192556.1">
    <property type="nucleotide sequence ID" value="NZ_BAABFL010000001.1"/>
</dbReference>
<gene>
    <name evidence="12 13" type="primary">crcB</name>
    <name evidence="12" type="synonym">fluC</name>
    <name evidence="13" type="ORF">GCM10023116_00090</name>
</gene>
<dbReference type="NCBIfam" id="TIGR00494">
    <property type="entry name" value="crcB"/>
    <property type="match status" value="1"/>
</dbReference>
<evidence type="ECO:0000256" key="6">
    <source>
        <dbReference type="ARBA" id="ARBA00023053"/>
    </source>
</evidence>
<evidence type="ECO:0000256" key="11">
    <source>
        <dbReference type="ARBA" id="ARBA00035585"/>
    </source>
</evidence>
<comment type="similarity">
    <text evidence="10 12">Belongs to the fluoride channel Fluc/FEX (TC 1.A.43) family.</text>
</comment>